<dbReference type="Proteomes" id="UP000460435">
    <property type="component" value="Unassembled WGS sequence"/>
</dbReference>
<comment type="caution">
    <text evidence="2">The sequence shown here is derived from an EMBL/GenBank/DDBJ whole genome shotgun (WGS) entry which is preliminary data.</text>
</comment>
<evidence type="ECO:0000256" key="1">
    <source>
        <dbReference type="SAM" id="Phobius"/>
    </source>
</evidence>
<feature type="transmembrane region" description="Helical" evidence="1">
    <location>
        <begin position="128"/>
        <end position="149"/>
    </location>
</feature>
<reference evidence="2 3" key="1">
    <citation type="submission" date="2019-11" db="EMBL/GenBank/DDBJ databases">
        <authorList>
            <person name="Li X.-J."/>
            <person name="Feng X.-M."/>
        </authorList>
    </citation>
    <scope>NUCLEOTIDE SEQUENCE [LARGE SCALE GENOMIC DNA]</scope>
    <source>
        <strain evidence="2 3">XMNu-373</strain>
    </source>
</reference>
<dbReference type="EMBL" id="WLZY01000003">
    <property type="protein sequence ID" value="NDL57536.1"/>
    <property type="molecule type" value="Genomic_DNA"/>
</dbReference>
<feature type="transmembrane region" description="Helical" evidence="1">
    <location>
        <begin position="6"/>
        <end position="28"/>
    </location>
</feature>
<keyword evidence="1" id="KW-0812">Transmembrane</keyword>
<keyword evidence="1" id="KW-1133">Transmembrane helix</keyword>
<evidence type="ECO:0000313" key="3">
    <source>
        <dbReference type="Proteomes" id="UP000460435"/>
    </source>
</evidence>
<feature type="transmembrane region" description="Helical" evidence="1">
    <location>
        <begin position="58"/>
        <end position="77"/>
    </location>
</feature>
<feature type="transmembrane region" description="Helical" evidence="1">
    <location>
        <begin position="83"/>
        <end position="107"/>
    </location>
</feature>
<name>A0A7K3M2M4_9ACTN</name>
<organism evidence="2 3">
    <name type="scientific">Phytoactinopolyspora mesophila</name>
    <dbReference type="NCBI Taxonomy" id="2650750"/>
    <lineage>
        <taxon>Bacteria</taxon>
        <taxon>Bacillati</taxon>
        <taxon>Actinomycetota</taxon>
        <taxon>Actinomycetes</taxon>
        <taxon>Jiangellales</taxon>
        <taxon>Jiangellaceae</taxon>
        <taxon>Phytoactinopolyspora</taxon>
    </lineage>
</organism>
<evidence type="ECO:0008006" key="4">
    <source>
        <dbReference type="Google" id="ProtNLM"/>
    </source>
</evidence>
<protein>
    <recommendedName>
        <fullName evidence="4">Copper resistance protein D domain-containing protein</fullName>
    </recommendedName>
</protein>
<proteinExistence type="predicted"/>
<accession>A0A7K3M2M4</accession>
<keyword evidence="3" id="KW-1185">Reference proteome</keyword>
<sequence>MVTSALAVAHIGLLAVWLGSMLYSLLIVQPRAARFFAADDDTLEEFLTVLGSGNRRPVVGIVVALFATGGALAAVETNTASEVLFAVEGMLLAVAAFVFARVSWRLWPRRVFALPEERGGHRAALHRHALLMVGLVGAAFVVAVVAVTLPG</sequence>
<dbReference type="RefSeq" id="WP_162450233.1">
    <property type="nucleotide sequence ID" value="NZ_WLZY01000003.1"/>
</dbReference>
<gene>
    <name evidence="2" type="ORF">F7O44_10665</name>
</gene>
<keyword evidence="1" id="KW-0472">Membrane</keyword>
<dbReference type="AlphaFoldDB" id="A0A7K3M2M4"/>
<evidence type="ECO:0000313" key="2">
    <source>
        <dbReference type="EMBL" id="NDL57536.1"/>
    </source>
</evidence>